<dbReference type="OrthoDB" id="5811736at2"/>
<dbReference type="SUPFAM" id="SSF47413">
    <property type="entry name" value="lambda repressor-like DNA-binding domains"/>
    <property type="match status" value="1"/>
</dbReference>
<accession>A0A511QDX2</accession>
<gene>
    <name evidence="2" type="ORF">VSA01S_16230</name>
</gene>
<protein>
    <submittedName>
        <fullName evidence="2">Transcriptional regulator</fullName>
    </submittedName>
</protein>
<dbReference type="Pfam" id="PF13443">
    <property type="entry name" value="HTH_26"/>
    <property type="match status" value="1"/>
</dbReference>
<dbReference type="AlphaFoldDB" id="A0A511QDX2"/>
<evidence type="ECO:0000259" key="1">
    <source>
        <dbReference type="Pfam" id="PF13443"/>
    </source>
</evidence>
<dbReference type="Proteomes" id="UP000321922">
    <property type="component" value="Unassembled WGS sequence"/>
</dbReference>
<sequence>MGELTPEYLLAALRQVIKTKGFTYRSISESVGTPLSTFKRHMSSTNLTIDRLLEYCRVVDCSLSELQKIASQLVTEDQNYFSHTQDRAFLQYPELYDFYQELRVLRDNNSYSTLMNKYHLNERSMADYLKALSMLDLVKVEGKESITLQGSLFYRYADNSQLSQRYTEILTEQALNQDKSARVVLSRMKVTEDQLLSLEKQFSQEILNYHTENISAEEMDATQFANIFMLVSPHEPITFSNGIKNTNADFMTEFCEFMASSREKLVQNSKLSL</sequence>
<organism evidence="2 3">
    <name type="scientific">Vibrio sagamiensis NBRC 104589</name>
    <dbReference type="NCBI Taxonomy" id="1219064"/>
    <lineage>
        <taxon>Bacteria</taxon>
        <taxon>Pseudomonadati</taxon>
        <taxon>Pseudomonadota</taxon>
        <taxon>Gammaproteobacteria</taxon>
        <taxon>Vibrionales</taxon>
        <taxon>Vibrionaceae</taxon>
        <taxon>Vibrio</taxon>
    </lineage>
</organism>
<feature type="domain" description="HTH cro/C1-type" evidence="1">
    <location>
        <begin position="13"/>
        <end position="66"/>
    </location>
</feature>
<dbReference type="EMBL" id="BJXJ01000013">
    <property type="protein sequence ID" value="GEM75511.1"/>
    <property type="molecule type" value="Genomic_DNA"/>
</dbReference>
<name>A0A511QDX2_9VIBR</name>
<dbReference type="InterPro" id="IPR001387">
    <property type="entry name" value="Cro/C1-type_HTH"/>
</dbReference>
<proteinExistence type="predicted"/>
<dbReference type="GO" id="GO:0003677">
    <property type="term" value="F:DNA binding"/>
    <property type="evidence" value="ECO:0007669"/>
    <property type="project" value="InterPro"/>
</dbReference>
<dbReference type="RefSeq" id="WP_039982611.1">
    <property type="nucleotide sequence ID" value="NZ_BAOJ01000123.1"/>
</dbReference>
<comment type="caution">
    <text evidence="2">The sequence shown here is derived from an EMBL/GenBank/DDBJ whole genome shotgun (WGS) entry which is preliminary data.</text>
</comment>
<dbReference type="InterPro" id="IPR010982">
    <property type="entry name" value="Lambda_DNA-bd_dom_sf"/>
</dbReference>
<evidence type="ECO:0000313" key="3">
    <source>
        <dbReference type="Proteomes" id="UP000321922"/>
    </source>
</evidence>
<keyword evidence="3" id="KW-1185">Reference proteome</keyword>
<reference evidence="2 3" key="1">
    <citation type="submission" date="2019-07" db="EMBL/GenBank/DDBJ databases">
        <title>Whole genome shotgun sequence of Vibrio sagamiensis NBRC 104589.</title>
        <authorList>
            <person name="Hosoyama A."/>
            <person name="Uohara A."/>
            <person name="Ohji S."/>
            <person name="Ichikawa N."/>
        </authorList>
    </citation>
    <scope>NUCLEOTIDE SEQUENCE [LARGE SCALE GENOMIC DNA]</scope>
    <source>
        <strain evidence="2 3">NBRC 104589</strain>
    </source>
</reference>
<evidence type="ECO:0000313" key="2">
    <source>
        <dbReference type="EMBL" id="GEM75511.1"/>
    </source>
</evidence>